<dbReference type="EMBL" id="BSUL01000001">
    <property type="protein sequence ID" value="GMA27278.1"/>
    <property type="molecule type" value="Genomic_DNA"/>
</dbReference>
<dbReference type="RefSeq" id="WP_284229776.1">
    <property type="nucleotide sequence ID" value="NZ_BSUL01000001.1"/>
</dbReference>
<evidence type="ECO:0000256" key="1">
    <source>
        <dbReference type="SAM" id="MobiDB-lite"/>
    </source>
</evidence>
<accession>A0AA37UDU5</accession>
<feature type="transmembrane region" description="Helical" evidence="2">
    <location>
        <begin position="20"/>
        <end position="39"/>
    </location>
</feature>
<reference evidence="3 4" key="1">
    <citation type="journal article" date="2014" name="Int. J. Syst. Evol. Microbiol.">
        <title>Complete genome sequence of Corynebacterium casei LMG S-19264T (=DSM 44701T), isolated from a smear-ripened cheese.</title>
        <authorList>
            <consortium name="US DOE Joint Genome Institute (JGI-PGF)"/>
            <person name="Walter F."/>
            <person name="Albersmeier A."/>
            <person name="Kalinowski J."/>
            <person name="Ruckert C."/>
        </authorList>
    </citation>
    <scope>NUCLEOTIDE SEQUENCE [LARGE SCALE GENOMIC DNA]</scope>
    <source>
        <strain evidence="3 4">NBRC 112289</strain>
    </source>
</reference>
<evidence type="ECO:0000313" key="4">
    <source>
        <dbReference type="Proteomes" id="UP001157160"/>
    </source>
</evidence>
<feature type="transmembrane region" description="Helical" evidence="2">
    <location>
        <begin position="159"/>
        <end position="185"/>
    </location>
</feature>
<feature type="transmembrane region" description="Helical" evidence="2">
    <location>
        <begin position="125"/>
        <end position="147"/>
    </location>
</feature>
<feature type="transmembrane region" description="Helical" evidence="2">
    <location>
        <begin position="84"/>
        <end position="105"/>
    </location>
</feature>
<dbReference type="AlphaFoldDB" id="A0AA37UDU5"/>
<keyword evidence="2" id="KW-1133">Transmembrane helix</keyword>
<evidence type="ECO:0000256" key="2">
    <source>
        <dbReference type="SAM" id="Phobius"/>
    </source>
</evidence>
<keyword evidence="4" id="KW-1185">Reference proteome</keyword>
<name>A0AA37UDU5_9MICO</name>
<organism evidence="3 4">
    <name type="scientific">Arenivirga flava</name>
    <dbReference type="NCBI Taxonomy" id="1930060"/>
    <lineage>
        <taxon>Bacteria</taxon>
        <taxon>Bacillati</taxon>
        <taxon>Actinomycetota</taxon>
        <taxon>Actinomycetes</taxon>
        <taxon>Micrococcales</taxon>
        <taxon>Microbacteriaceae</taxon>
        <taxon>Arenivirga</taxon>
    </lineage>
</organism>
<feature type="compositionally biased region" description="Low complexity" evidence="1">
    <location>
        <begin position="250"/>
        <end position="263"/>
    </location>
</feature>
<protein>
    <submittedName>
        <fullName evidence="3">Uncharacterized protein</fullName>
    </submittedName>
</protein>
<comment type="caution">
    <text evidence="3">The sequence shown here is derived from an EMBL/GenBank/DDBJ whole genome shotgun (WGS) entry which is preliminary data.</text>
</comment>
<feature type="region of interest" description="Disordered" evidence="1">
    <location>
        <begin position="250"/>
        <end position="295"/>
    </location>
</feature>
<feature type="transmembrane region" description="Helical" evidence="2">
    <location>
        <begin position="197"/>
        <end position="216"/>
    </location>
</feature>
<feature type="transmembrane region" description="Helical" evidence="2">
    <location>
        <begin position="51"/>
        <end position="72"/>
    </location>
</feature>
<proteinExistence type="predicted"/>
<feature type="transmembrane region" description="Helical" evidence="2">
    <location>
        <begin position="223"/>
        <end position="247"/>
    </location>
</feature>
<sequence>MGERMRSNGAARTWWTQTLVQSIGAVALTLLTGLVYALATGFEHDPLHRASFVLPAMLVAMTLWILLAAVLGSLLRRSTPSVRAALSGLLAAIVVLSIAVAWWQLGTGPEIAGSDLAWIPLWRAAPLHLALVAALLAAALLGLALALDLAVARRWSIVVAAGLLAVGGAVTAALLYQSFFASWWIVFVPVEVLPHEILAGVAVAAFGVAALLLASARRWSWSALLAATAIAVLALSIALAPGGGFVAPAPSSSPSSSPAEGAPMPEQTQPSAPALDPTSPPSEPEPAPTWTVPDDYAECAFDASRPGCGG</sequence>
<feature type="compositionally biased region" description="Pro residues" evidence="1">
    <location>
        <begin position="278"/>
        <end position="287"/>
    </location>
</feature>
<dbReference type="Proteomes" id="UP001157160">
    <property type="component" value="Unassembled WGS sequence"/>
</dbReference>
<gene>
    <name evidence="3" type="ORF">GCM10025874_05310</name>
</gene>
<keyword evidence="2" id="KW-0472">Membrane</keyword>
<keyword evidence="2" id="KW-0812">Transmembrane</keyword>
<evidence type="ECO:0000313" key="3">
    <source>
        <dbReference type="EMBL" id="GMA27278.1"/>
    </source>
</evidence>